<accession>A0A3P6DHN9</accession>
<keyword evidence="1" id="KW-0732">Signal</keyword>
<protein>
    <submittedName>
        <fullName evidence="2">Uncharacterized protein</fullName>
    </submittedName>
</protein>
<name>A0A3P6DHN9_BRAOL</name>
<proteinExistence type="predicted"/>
<dbReference type="AlphaFoldDB" id="A0A3P6DHN9"/>
<evidence type="ECO:0000313" key="2">
    <source>
        <dbReference type="EMBL" id="VDD26596.1"/>
    </source>
</evidence>
<sequence length="57" mass="6638">MINKFLFLLPVAFMAVFGTAQTLPSQPILDRTQQSVCYSQLYPRNYPIVSKRRNRDC</sequence>
<organism evidence="2">
    <name type="scientific">Brassica oleracea</name>
    <name type="common">Wild cabbage</name>
    <dbReference type="NCBI Taxonomy" id="3712"/>
    <lineage>
        <taxon>Eukaryota</taxon>
        <taxon>Viridiplantae</taxon>
        <taxon>Streptophyta</taxon>
        <taxon>Embryophyta</taxon>
        <taxon>Tracheophyta</taxon>
        <taxon>Spermatophyta</taxon>
        <taxon>Magnoliopsida</taxon>
        <taxon>eudicotyledons</taxon>
        <taxon>Gunneridae</taxon>
        <taxon>Pentapetalae</taxon>
        <taxon>rosids</taxon>
        <taxon>malvids</taxon>
        <taxon>Brassicales</taxon>
        <taxon>Brassicaceae</taxon>
        <taxon>Brassiceae</taxon>
        <taxon>Brassica</taxon>
    </lineage>
</organism>
<gene>
    <name evidence="2" type="ORF">BOLC2T11698H</name>
</gene>
<dbReference type="EMBL" id="LR031874">
    <property type="protein sequence ID" value="VDD26596.1"/>
    <property type="molecule type" value="Genomic_DNA"/>
</dbReference>
<feature type="signal peptide" evidence="1">
    <location>
        <begin position="1"/>
        <end position="22"/>
    </location>
</feature>
<feature type="chain" id="PRO_5018190236" evidence="1">
    <location>
        <begin position="23"/>
        <end position="57"/>
    </location>
</feature>
<evidence type="ECO:0000256" key="1">
    <source>
        <dbReference type="SAM" id="SignalP"/>
    </source>
</evidence>
<reference evidence="2" key="1">
    <citation type="submission" date="2018-11" db="EMBL/GenBank/DDBJ databases">
        <authorList>
            <consortium name="Genoscope - CEA"/>
            <person name="William W."/>
        </authorList>
    </citation>
    <scope>NUCLEOTIDE SEQUENCE</scope>
</reference>